<name>A0ACC0IVY4_9ERIC</name>
<sequence>MDAEIVREALWWGWRVNLSTVIEVVRTQSSSELHSIKQAYSFRHNSKIEEDIAHKTNGNFKEILLTVVK</sequence>
<evidence type="ECO:0000313" key="1">
    <source>
        <dbReference type="EMBL" id="KAI8030059.1"/>
    </source>
</evidence>
<proteinExistence type="predicted"/>
<reference evidence="1 2" key="1">
    <citation type="journal article" date="2022" name="Plant J.">
        <title>Chromosome-level genome of Camellia lanceoleosa provides a valuable resource for understanding genome evolution and self-incompatibility.</title>
        <authorList>
            <person name="Gong W."/>
            <person name="Xiao S."/>
            <person name="Wang L."/>
            <person name="Liao Z."/>
            <person name="Chang Y."/>
            <person name="Mo W."/>
            <person name="Hu G."/>
            <person name="Li W."/>
            <person name="Zhao G."/>
            <person name="Zhu H."/>
            <person name="Hu X."/>
            <person name="Ji K."/>
            <person name="Xiang X."/>
            <person name="Song Q."/>
            <person name="Yuan D."/>
            <person name="Jin S."/>
            <person name="Zhang L."/>
        </authorList>
    </citation>
    <scope>NUCLEOTIDE SEQUENCE [LARGE SCALE GENOMIC DNA]</scope>
    <source>
        <strain evidence="1">SQ_2022a</strain>
    </source>
</reference>
<evidence type="ECO:0000313" key="2">
    <source>
        <dbReference type="Proteomes" id="UP001060215"/>
    </source>
</evidence>
<organism evidence="1 2">
    <name type="scientific">Camellia lanceoleosa</name>
    <dbReference type="NCBI Taxonomy" id="1840588"/>
    <lineage>
        <taxon>Eukaryota</taxon>
        <taxon>Viridiplantae</taxon>
        <taxon>Streptophyta</taxon>
        <taxon>Embryophyta</taxon>
        <taxon>Tracheophyta</taxon>
        <taxon>Spermatophyta</taxon>
        <taxon>Magnoliopsida</taxon>
        <taxon>eudicotyledons</taxon>
        <taxon>Gunneridae</taxon>
        <taxon>Pentapetalae</taxon>
        <taxon>asterids</taxon>
        <taxon>Ericales</taxon>
        <taxon>Theaceae</taxon>
        <taxon>Camellia</taxon>
    </lineage>
</organism>
<comment type="caution">
    <text evidence="1">The sequence shown here is derived from an EMBL/GenBank/DDBJ whole genome shotgun (WGS) entry which is preliminary data.</text>
</comment>
<keyword evidence="2" id="KW-1185">Reference proteome</keyword>
<accession>A0ACC0IVY4</accession>
<dbReference type="EMBL" id="CM045758">
    <property type="protein sequence ID" value="KAI8030059.1"/>
    <property type="molecule type" value="Genomic_DNA"/>
</dbReference>
<gene>
    <name evidence="1" type="ORF">LOK49_LG01G00237</name>
</gene>
<protein>
    <submittedName>
        <fullName evidence="1">Annexin D1</fullName>
    </submittedName>
</protein>
<dbReference type="Proteomes" id="UP001060215">
    <property type="component" value="Chromosome 1"/>
</dbReference>